<dbReference type="Gene3D" id="3.40.50.300">
    <property type="entry name" value="P-loop containing nucleotide triphosphate hydrolases"/>
    <property type="match status" value="1"/>
</dbReference>
<dbReference type="PROSITE" id="PS50893">
    <property type="entry name" value="ABC_TRANSPORTER_2"/>
    <property type="match status" value="1"/>
</dbReference>
<dbReference type="InterPro" id="IPR003593">
    <property type="entry name" value="AAA+_ATPase"/>
</dbReference>
<dbReference type="InterPro" id="IPR017871">
    <property type="entry name" value="ABC_transporter-like_CS"/>
</dbReference>
<evidence type="ECO:0000256" key="1">
    <source>
        <dbReference type="ARBA" id="ARBA00022448"/>
    </source>
</evidence>
<dbReference type="PROSITE" id="PS00211">
    <property type="entry name" value="ABC_TRANSPORTER_1"/>
    <property type="match status" value="1"/>
</dbReference>
<dbReference type="GO" id="GO:0005524">
    <property type="term" value="F:ATP binding"/>
    <property type="evidence" value="ECO:0007669"/>
    <property type="project" value="UniProtKB-KW"/>
</dbReference>
<keyword evidence="6" id="KW-1185">Reference proteome</keyword>
<dbReference type="Proteomes" id="UP000790580">
    <property type="component" value="Unassembled WGS sequence"/>
</dbReference>
<keyword evidence="3 5" id="KW-0067">ATP-binding</keyword>
<dbReference type="SMART" id="SM00382">
    <property type="entry name" value="AAA"/>
    <property type="match status" value="1"/>
</dbReference>
<dbReference type="InterPro" id="IPR027417">
    <property type="entry name" value="P-loop_NTPase"/>
</dbReference>
<dbReference type="PANTHER" id="PTHR42781:SF8">
    <property type="entry name" value="BICARBONATE TRANSPORT ATP-BINDING PROTEIN CMPC"/>
    <property type="match status" value="1"/>
</dbReference>
<keyword evidence="2" id="KW-0547">Nucleotide-binding</keyword>
<organism evidence="5 6">
    <name type="scientific">Evansella alkalicola</name>
    <dbReference type="NCBI Taxonomy" id="745819"/>
    <lineage>
        <taxon>Bacteria</taxon>
        <taxon>Bacillati</taxon>
        <taxon>Bacillota</taxon>
        <taxon>Bacilli</taxon>
        <taxon>Bacillales</taxon>
        <taxon>Bacillaceae</taxon>
        <taxon>Evansella</taxon>
    </lineage>
</organism>
<evidence type="ECO:0000256" key="3">
    <source>
        <dbReference type="ARBA" id="ARBA00022840"/>
    </source>
</evidence>
<dbReference type="InterPro" id="IPR003439">
    <property type="entry name" value="ABC_transporter-like_ATP-bd"/>
</dbReference>
<evidence type="ECO:0000256" key="2">
    <source>
        <dbReference type="ARBA" id="ARBA00022741"/>
    </source>
</evidence>
<reference evidence="5 6" key="1">
    <citation type="submission" date="2021-06" db="EMBL/GenBank/DDBJ databases">
        <title>Bacillus sp. RD4P76, an endophyte from a halophyte.</title>
        <authorList>
            <person name="Sun J.-Q."/>
        </authorList>
    </citation>
    <scope>NUCLEOTIDE SEQUENCE [LARGE SCALE GENOMIC DNA]</scope>
    <source>
        <strain evidence="5 6">JCM 17098</strain>
    </source>
</reference>
<keyword evidence="1" id="KW-0813">Transport</keyword>
<dbReference type="SUPFAM" id="SSF52540">
    <property type="entry name" value="P-loop containing nucleoside triphosphate hydrolases"/>
    <property type="match status" value="1"/>
</dbReference>
<dbReference type="PANTHER" id="PTHR42781">
    <property type="entry name" value="SPERMIDINE/PUTRESCINE IMPORT ATP-BINDING PROTEIN POTA"/>
    <property type="match status" value="1"/>
</dbReference>
<evidence type="ECO:0000259" key="4">
    <source>
        <dbReference type="PROSITE" id="PS50893"/>
    </source>
</evidence>
<dbReference type="InterPro" id="IPR050093">
    <property type="entry name" value="ABC_SmlMolc_Importer"/>
</dbReference>
<feature type="domain" description="ABC transporter" evidence="4">
    <location>
        <begin position="2"/>
        <end position="225"/>
    </location>
</feature>
<sequence length="244" mass="27518">MIQIKDLEIKYGSFTAVNKISLNIKENSSCAIIGPSGCGKSTLLYGLAGIVKPASGDIFIREQPVKENRRKTGLILQNYGLFPWKTVWENAILGLKIRSISMEEIDNTVTTILQELDILELKDKFPVQLSGGQKQRVAIARALSIQPDLLLMDEPFSALDAITREALQNLVLSLQQQKKMSIVFVTHNIEEAVFLGQQIVIMDKTEGSIKHIIENKNFGDRNFRFDEGFFQLCMEVRRIMEVSD</sequence>
<proteinExistence type="predicted"/>
<gene>
    <name evidence="5" type="ORF">KS407_04060</name>
</gene>
<accession>A0ABS6JPY3</accession>
<dbReference type="EMBL" id="JAHQCR010000020">
    <property type="protein sequence ID" value="MBU9720619.1"/>
    <property type="molecule type" value="Genomic_DNA"/>
</dbReference>
<dbReference type="RefSeq" id="WP_088075342.1">
    <property type="nucleotide sequence ID" value="NZ_JAHQCR010000020.1"/>
</dbReference>
<dbReference type="Pfam" id="PF00005">
    <property type="entry name" value="ABC_tran"/>
    <property type="match status" value="1"/>
</dbReference>
<evidence type="ECO:0000313" key="5">
    <source>
        <dbReference type="EMBL" id="MBU9720619.1"/>
    </source>
</evidence>
<protein>
    <submittedName>
        <fullName evidence="5">ABC transporter ATP-binding protein</fullName>
    </submittedName>
</protein>
<comment type="caution">
    <text evidence="5">The sequence shown here is derived from an EMBL/GenBank/DDBJ whole genome shotgun (WGS) entry which is preliminary data.</text>
</comment>
<name>A0ABS6JPY3_9BACI</name>
<evidence type="ECO:0000313" key="6">
    <source>
        <dbReference type="Proteomes" id="UP000790580"/>
    </source>
</evidence>
<dbReference type="CDD" id="cd03293">
    <property type="entry name" value="ABC_NrtD_SsuB_transporters"/>
    <property type="match status" value="1"/>
</dbReference>